<protein>
    <recommendedName>
        <fullName evidence="10">G-protein coupled receptors family 1 profile domain-containing protein</fullName>
    </recommendedName>
</protein>
<evidence type="ECO:0000313" key="11">
    <source>
        <dbReference type="EMBL" id="KAK2183591.1"/>
    </source>
</evidence>
<dbReference type="PANTHER" id="PTHR45695">
    <property type="entry name" value="LEUCOKININ RECEPTOR-RELATED"/>
    <property type="match status" value="1"/>
</dbReference>
<proteinExistence type="inferred from homology"/>
<feature type="transmembrane region" description="Helical" evidence="9">
    <location>
        <begin position="6"/>
        <end position="25"/>
    </location>
</feature>
<keyword evidence="2 8" id="KW-0812">Transmembrane</keyword>
<keyword evidence="5 9" id="KW-0472">Membrane</keyword>
<dbReference type="Pfam" id="PF00001">
    <property type="entry name" value="7tm_1"/>
    <property type="match status" value="1"/>
</dbReference>
<keyword evidence="12" id="KW-1185">Reference proteome</keyword>
<organism evidence="11 12">
    <name type="scientific">Ridgeia piscesae</name>
    <name type="common">Tubeworm</name>
    <dbReference type="NCBI Taxonomy" id="27915"/>
    <lineage>
        <taxon>Eukaryota</taxon>
        <taxon>Metazoa</taxon>
        <taxon>Spiralia</taxon>
        <taxon>Lophotrochozoa</taxon>
        <taxon>Annelida</taxon>
        <taxon>Polychaeta</taxon>
        <taxon>Sedentaria</taxon>
        <taxon>Canalipalpata</taxon>
        <taxon>Sabellida</taxon>
        <taxon>Siboglinidae</taxon>
        <taxon>Ridgeia</taxon>
    </lineage>
</organism>
<dbReference type="SUPFAM" id="SSF81321">
    <property type="entry name" value="Family A G protein-coupled receptor-like"/>
    <property type="match status" value="1"/>
</dbReference>
<keyword evidence="3 9" id="KW-1133">Transmembrane helix</keyword>
<accession>A0AAD9L6D8</accession>
<dbReference type="PROSITE" id="PS50262">
    <property type="entry name" value="G_PROTEIN_RECEP_F1_2"/>
    <property type="match status" value="1"/>
</dbReference>
<evidence type="ECO:0000256" key="4">
    <source>
        <dbReference type="ARBA" id="ARBA00023040"/>
    </source>
</evidence>
<evidence type="ECO:0000256" key="9">
    <source>
        <dbReference type="SAM" id="Phobius"/>
    </source>
</evidence>
<gene>
    <name evidence="11" type="ORF">NP493_304g07015</name>
</gene>
<evidence type="ECO:0000256" key="6">
    <source>
        <dbReference type="ARBA" id="ARBA00023170"/>
    </source>
</evidence>
<evidence type="ECO:0000256" key="7">
    <source>
        <dbReference type="ARBA" id="ARBA00023224"/>
    </source>
</evidence>
<dbReference type="InterPro" id="IPR000276">
    <property type="entry name" value="GPCR_Rhodpsn"/>
</dbReference>
<dbReference type="EMBL" id="JAODUO010000305">
    <property type="protein sequence ID" value="KAK2183591.1"/>
    <property type="molecule type" value="Genomic_DNA"/>
</dbReference>
<comment type="subcellular location">
    <subcellularLocation>
        <location evidence="1">Membrane</location>
        <topology evidence="1">Multi-pass membrane protein</topology>
    </subcellularLocation>
</comment>
<dbReference type="InterPro" id="IPR017452">
    <property type="entry name" value="GPCR_Rhodpsn_7TM"/>
</dbReference>
<name>A0AAD9L6D8_RIDPI</name>
<evidence type="ECO:0000259" key="10">
    <source>
        <dbReference type="PROSITE" id="PS50262"/>
    </source>
</evidence>
<evidence type="ECO:0000256" key="2">
    <source>
        <dbReference type="ARBA" id="ARBA00022692"/>
    </source>
</evidence>
<dbReference type="PANTHER" id="PTHR45695:SF22">
    <property type="entry name" value="G-PROTEIN COUPLED RECEPTORS FAMILY 1 PROFILE DOMAIN-CONTAINING PROTEIN"/>
    <property type="match status" value="1"/>
</dbReference>
<keyword evidence="7 8" id="KW-0807">Transducer</keyword>
<keyword evidence="4 8" id="KW-0297">G-protein coupled receptor</keyword>
<dbReference type="Gene3D" id="1.20.1070.10">
    <property type="entry name" value="Rhodopsin 7-helix transmembrane proteins"/>
    <property type="match status" value="1"/>
</dbReference>
<sequence>MFLPLLSITCSISTMVAISLDRYLAIVHQYNLARFKVKIIIGAVWVLALAVSAPQLYEYSVADKPDEDNNMTTHLSCGSHGIDESFELIYAIIIVCMLIRSVLCPCMHAVLVLIQCCCSPLVFLFGEELV</sequence>
<feature type="domain" description="G-protein coupled receptors family 1 profile" evidence="10">
    <location>
        <begin position="1"/>
        <end position="130"/>
    </location>
</feature>
<reference evidence="11" key="1">
    <citation type="journal article" date="2023" name="Mol. Biol. Evol.">
        <title>Third-Generation Sequencing Reveals the Adaptive Role of the Epigenome in Three Deep-Sea Polychaetes.</title>
        <authorList>
            <person name="Perez M."/>
            <person name="Aroh O."/>
            <person name="Sun Y."/>
            <person name="Lan Y."/>
            <person name="Juniper S.K."/>
            <person name="Young C.R."/>
            <person name="Angers B."/>
            <person name="Qian P.Y."/>
        </authorList>
    </citation>
    <scope>NUCLEOTIDE SEQUENCE</scope>
    <source>
        <strain evidence="11">R07B-5</strain>
    </source>
</reference>
<dbReference type="Proteomes" id="UP001209878">
    <property type="component" value="Unassembled WGS sequence"/>
</dbReference>
<comment type="similarity">
    <text evidence="8">Belongs to the G-protein coupled receptor 1 family.</text>
</comment>
<keyword evidence="6 8" id="KW-0675">Receptor</keyword>
<evidence type="ECO:0000256" key="8">
    <source>
        <dbReference type="RuleBase" id="RU000688"/>
    </source>
</evidence>
<comment type="caution">
    <text evidence="11">The sequence shown here is derived from an EMBL/GenBank/DDBJ whole genome shotgun (WGS) entry which is preliminary data.</text>
</comment>
<dbReference type="GO" id="GO:0005886">
    <property type="term" value="C:plasma membrane"/>
    <property type="evidence" value="ECO:0007669"/>
    <property type="project" value="TreeGrafter"/>
</dbReference>
<feature type="transmembrane region" description="Helical" evidence="9">
    <location>
        <begin position="37"/>
        <end position="57"/>
    </location>
</feature>
<evidence type="ECO:0000256" key="1">
    <source>
        <dbReference type="ARBA" id="ARBA00004141"/>
    </source>
</evidence>
<dbReference type="PRINTS" id="PR00237">
    <property type="entry name" value="GPCRRHODOPSN"/>
</dbReference>
<evidence type="ECO:0000313" key="12">
    <source>
        <dbReference type="Proteomes" id="UP001209878"/>
    </source>
</evidence>
<dbReference type="AlphaFoldDB" id="A0AAD9L6D8"/>
<evidence type="ECO:0000256" key="5">
    <source>
        <dbReference type="ARBA" id="ARBA00023136"/>
    </source>
</evidence>
<dbReference type="PROSITE" id="PS00237">
    <property type="entry name" value="G_PROTEIN_RECEP_F1_1"/>
    <property type="match status" value="1"/>
</dbReference>
<feature type="transmembrane region" description="Helical" evidence="9">
    <location>
        <begin position="88"/>
        <end position="114"/>
    </location>
</feature>
<dbReference type="GO" id="GO:0004930">
    <property type="term" value="F:G protein-coupled receptor activity"/>
    <property type="evidence" value="ECO:0007669"/>
    <property type="project" value="UniProtKB-KW"/>
</dbReference>
<evidence type="ECO:0000256" key="3">
    <source>
        <dbReference type="ARBA" id="ARBA00022989"/>
    </source>
</evidence>